<name>A0ABW5QAL1_9BACI</name>
<feature type="transmembrane region" description="Helical" evidence="7">
    <location>
        <begin position="269"/>
        <end position="291"/>
    </location>
</feature>
<comment type="caution">
    <text evidence="9">The sequence shown here is derived from an EMBL/GenBank/DDBJ whole genome shotgun (WGS) entry which is preliminary data.</text>
</comment>
<evidence type="ECO:0000256" key="7">
    <source>
        <dbReference type="SAM" id="Phobius"/>
    </source>
</evidence>
<evidence type="ECO:0000259" key="8">
    <source>
        <dbReference type="Pfam" id="PF00528"/>
    </source>
</evidence>
<dbReference type="InterPro" id="IPR035906">
    <property type="entry name" value="MetI-like_sf"/>
</dbReference>
<feature type="domain" description="ABC transmembrane type-1" evidence="8">
    <location>
        <begin position="102"/>
        <end position="295"/>
    </location>
</feature>
<evidence type="ECO:0000256" key="5">
    <source>
        <dbReference type="ARBA" id="ARBA00022989"/>
    </source>
</evidence>
<keyword evidence="6 7" id="KW-0472">Membrane</keyword>
<evidence type="ECO:0000256" key="1">
    <source>
        <dbReference type="ARBA" id="ARBA00004651"/>
    </source>
</evidence>
<dbReference type="Proteomes" id="UP001597452">
    <property type="component" value="Unassembled WGS sequence"/>
</dbReference>
<dbReference type="CDD" id="cd06261">
    <property type="entry name" value="TM_PBP2"/>
    <property type="match status" value="1"/>
</dbReference>
<gene>
    <name evidence="9" type="ORF">ACFSW4_08260</name>
</gene>
<keyword evidence="3" id="KW-1003">Cell membrane</keyword>
<feature type="transmembrane region" description="Helical" evidence="7">
    <location>
        <begin position="166"/>
        <end position="186"/>
    </location>
</feature>
<evidence type="ECO:0000256" key="4">
    <source>
        <dbReference type="ARBA" id="ARBA00022692"/>
    </source>
</evidence>
<keyword evidence="4 7" id="KW-0812">Transmembrane</keyword>
<feature type="transmembrane region" description="Helical" evidence="7">
    <location>
        <begin position="6"/>
        <end position="25"/>
    </location>
</feature>
<dbReference type="PANTHER" id="PTHR30465:SF0">
    <property type="entry name" value="OLIGOPEPTIDE TRANSPORT SYSTEM PERMEASE PROTEIN APPB"/>
    <property type="match status" value="1"/>
</dbReference>
<protein>
    <submittedName>
        <fullName evidence="9">ABC transporter permease subunit</fullName>
    </submittedName>
</protein>
<keyword evidence="2" id="KW-0813">Transport</keyword>
<accession>A0ABW5QAL1</accession>
<dbReference type="EMBL" id="JBHUMZ010000019">
    <property type="protein sequence ID" value="MFD2638853.1"/>
    <property type="molecule type" value="Genomic_DNA"/>
</dbReference>
<dbReference type="InterPro" id="IPR000515">
    <property type="entry name" value="MetI-like"/>
</dbReference>
<comment type="subcellular location">
    <subcellularLocation>
        <location evidence="1">Cell membrane</location>
        <topology evidence="1">Multi-pass membrane protein</topology>
    </subcellularLocation>
</comment>
<proteinExistence type="predicted"/>
<evidence type="ECO:0000256" key="2">
    <source>
        <dbReference type="ARBA" id="ARBA00022448"/>
    </source>
</evidence>
<dbReference type="RefSeq" id="WP_054752821.1">
    <property type="nucleotide sequence ID" value="NZ_JBHUMZ010000019.1"/>
</dbReference>
<sequence length="300" mass="34673">MTWQLLKQLMIFMFIIVSFVLLLLLPRELEVTPVGPLQFHADFPFTLELYNETIQDFINHVKEVKGFGETSSGSPLLSEVERFFVRSMKVILPAFILSMMVGTFIGIFQIYLRTRISGNVMSFFSWLFASIPDFFLFIAIQYLLIISMRDGLPKFSLYGNEEWYSFVIPLVSVMIYPIIHMARFTVVSMENEVGRDYVRTVFSKGLTKFDAMRHMVRNCFSPILNQGQMVMLYILSSVPIIEKISSYNGAGYQLLSAILGNEDVRALAFMMPFLFLMFLVVLITHLLRYWFVPKKEVGGK</sequence>
<evidence type="ECO:0000256" key="6">
    <source>
        <dbReference type="ARBA" id="ARBA00023136"/>
    </source>
</evidence>
<keyword evidence="5 7" id="KW-1133">Transmembrane helix</keyword>
<evidence type="ECO:0000313" key="10">
    <source>
        <dbReference type="Proteomes" id="UP001597452"/>
    </source>
</evidence>
<feature type="transmembrane region" description="Helical" evidence="7">
    <location>
        <begin position="123"/>
        <end position="145"/>
    </location>
</feature>
<dbReference type="PANTHER" id="PTHR30465">
    <property type="entry name" value="INNER MEMBRANE ABC TRANSPORTER"/>
    <property type="match status" value="1"/>
</dbReference>
<reference evidence="10" key="1">
    <citation type="journal article" date="2019" name="Int. J. Syst. Evol. Microbiol.">
        <title>The Global Catalogue of Microorganisms (GCM) 10K type strain sequencing project: providing services to taxonomists for standard genome sequencing and annotation.</title>
        <authorList>
            <consortium name="The Broad Institute Genomics Platform"/>
            <consortium name="The Broad Institute Genome Sequencing Center for Infectious Disease"/>
            <person name="Wu L."/>
            <person name="Ma J."/>
        </authorList>
    </citation>
    <scope>NUCLEOTIDE SEQUENCE [LARGE SCALE GENOMIC DNA]</scope>
    <source>
        <strain evidence="10">TISTR 1571</strain>
    </source>
</reference>
<evidence type="ECO:0000256" key="3">
    <source>
        <dbReference type="ARBA" id="ARBA00022475"/>
    </source>
</evidence>
<keyword evidence="10" id="KW-1185">Reference proteome</keyword>
<evidence type="ECO:0000313" key="9">
    <source>
        <dbReference type="EMBL" id="MFD2638853.1"/>
    </source>
</evidence>
<feature type="transmembrane region" description="Helical" evidence="7">
    <location>
        <begin position="90"/>
        <end position="111"/>
    </location>
</feature>
<dbReference type="Pfam" id="PF00528">
    <property type="entry name" value="BPD_transp_1"/>
    <property type="match status" value="1"/>
</dbReference>
<organism evidence="9 10">
    <name type="scientific">Piscibacillus salipiscarius</name>
    <dbReference type="NCBI Taxonomy" id="299480"/>
    <lineage>
        <taxon>Bacteria</taxon>
        <taxon>Bacillati</taxon>
        <taxon>Bacillota</taxon>
        <taxon>Bacilli</taxon>
        <taxon>Bacillales</taxon>
        <taxon>Bacillaceae</taxon>
        <taxon>Piscibacillus</taxon>
    </lineage>
</organism>
<dbReference type="SUPFAM" id="SSF161098">
    <property type="entry name" value="MetI-like"/>
    <property type="match status" value="1"/>
</dbReference>